<evidence type="ECO:0000259" key="1">
    <source>
        <dbReference type="Pfam" id="PF17762"/>
    </source>
</evidence>
<dbReference type="RefSeq" id="WP_061176007.1">
    <property type="nucleotide sequence ID" value="NZ_FCOE02000010.1"/>
</dbReference>
<dbReference type="Pfam" id="PF17762">
    <property type="entry name" value="HTH_ParB"/>
    <property type="match status" value="1"/>
</dbReference>
<dbReference type="InterPro" id="IPR050336">
    <property type="entry name" value="Chromosome_partition/occlusion"/>
</dbReference>
<keyword evidence="3" id="KW-1185">Reference proteome</keyword>
<evidence type="ECO:0000313" key="2">
    <source>
        <dbReference type="EMBL" id="SAK69695.1"/>
    </source>
</evidence>
<dbReference type="PANTHER" id="PTHR33375:SF1">
    <property type="entry name" value="CHROMOSOME-PARTITIONING PROTEIN PARB-RELATED"/>
    <property type="match status" value="1"/>
</dbReference>
<dbReference type="EMBL" id="FCOE02000010">
    <property type="protein sequence ID" value="SAK69695.1"/>
    <property type="molecule type" value="Genomic_DNA"/>
</dbReference>
<dbReference type="STRING" id="1777141.AWB80_03595"/>
<dbReference type="OrthoDB" id="8636102at2"/>
<dbReference type="AlphaFoldDB" id="A0A158BHY9"/>
<sequence>MAKNSVDAYGASGKTNLLFFDPERLVLVTDSSSPLYDPRVDLPVNEDLARNIDFQGVLQPISVVKNTETGETEVAVGRQRTKAARLVNEWRRARGEKPIQIPAQVYRGERRTTLTAIIGENELREADTPLGRAEKMRRVMALGYSEGEVATIFGCGLGTVRGTVALLDCCADVRNAVDSLRINVTHARQLSKLSPDEQREKVRELVAAGEHVVGHARARAQRAVIGDAKPKLRSRKEITRELEMSSGDRAEALRWVLGMEHDGEGGA</sequence>
<feature type="domain" description="ParB/Spo0J HTH" evidence="1">
    <location>
        <begin position="128"/>
        <end position="213"/>
    </location>
</feature>
<evidence type="ECO:0000313" key="3">
    <source>
        <dbReference type="Proteomes" id="UP000054911"/>
    </source>
</evidence>
<gene>
    <name evidence="2" type="ORF">AWB80_03595</name>
</gene>
<dbReference type="Gene3D" id="1.10.10.2830">
    <property type="match status" value="1"/>
</dbReference>
<reference evidence="2" key="1">
    <citation type="submission" date="2016-01" db="EMBL/GenBank/DDBJ databases">
        <authorList>
            <person name="Peeters C."/>
        </authorList>
    </citation>
    <scope>NUCLEOTIDE SEQUENCE [LARGE SCALE GENOMIC DNA]</scope>
    <source>
        <strain evidence="2">LMG 29323</strain>
    </source>
</reference>
<proteinExistence type="predicted"/>
<comment type="caution">
    <text evidence="2">The sequence shown here is derived from an EMBL/GenBank/DDBJ whole genome shotgun (WGS) entry which is preliminary data.</text>
</comment>
<dbReference type="SUPFAM" id="SSF110849">
    <property type="entry name" value="ParB/Sulfiredoxin"/>
    <property type="match status" value="1"/>
</dbReference>
<dbReference type="SUPFAM" id="SSF109709">
    <property type="entry name" value="KorB DNA-binding domain-like"/>
    <property type="match status" value="1"/>
</dbReference>
<dbReference type="InterPro" id="IPR041468">
    <property type="entry name" value="HTH_ParB/Spo0J"/>
</dbReference>
<accession>A0A158BHY9</accession>
<dbReference type="InterPro" id="IPR036086">
    <property type="entry name" value="ParB/Sulfiredoxin_sf"/>
</dbReference>
<protein>
    <submittedName>
        <fullName evidence="2">Gp58</fullName>
    </submittedName>
</protein>
<dbReference type="GO" id="GO:0007059">
    <property type="term" value="P:chromosome segregation"/>
    <property type="evidence" value="ECO:0007669"/>
    <property type="project" value="TreeGrafter"/>
</dbReference>
<dbReference type="GO" id="GO:0005694">
    <property type="term" value="C:chromosome"/>
    <property type="evidence" value="ECO:0007669"/>
    <property type="project" value="TreeGrafter"/>
</dbReference>
<name>A0A158BHY9_9BURK</name>
<dbReference type="Proteomes" id="UP000054911">
    <property type="component" value="Unassembled WGS sequence"/>
</dbReference>
<dbReference type="PANTHER" id="PTHR33375">
    <property type="entry name" value="CHROMOSOME-PARTITIONING PROTEIN PARB-RELATED"/>
    <property type="match status" value="1"/>
</dbReference>
<organism evidence="2 3">
    <name type="scientific">Caballeronia pedi</name>
    <dbReference type="NCBI Taxonomy" id="1777141"/>
    <lineage>
        <taxon>Bacteria</taxon>
        <taxon>Pseudomonadati</taxon>
        <taxon>Pseudomonadota</taxon>
        <taxon>Betaproteobacteria</taxon>
        <taxon>Burkholderiales</taxon>
        <taxon>Burkholderiaceae</taxon>
        <taxon>Caballeronia</taxon>
    </lineage>
</organism>